<keyword evidence="4" id="KW-1185">Reference proteome</keyword>
<reference evidence="3 4" key="2">
    <citation type="submission" date="2018-03" db="EMBL/GenBank/DDBJ databases">
        <title>The ancient ancestry and fast evolution of plastids.</title>
        <authorList>
            <person name="Moore K.R."/>
            <person name="Magnabosco C."/>
            <person name="Momper L."/>
            <person name="Gold D.A."/>
            <person name="Bosak T."/>
            <person name="Fournier G.P."/>
        </authorList>
    </citation>
    <scope>NUCLEOTIDE SEQUENCE [LARGE SCALE GENOMIC DNA]</scope>
    <source>
        <strain evidence="3 4">ULC007</strain>
    </source>
</reference>
<feature type="coiled-coil region" evidence="1">
    <location>
        <begin position="55"/>
        <end position="103"/>
    </location>
</feature>
<keyword evidence="1" id="KW-0175">Coiled coil</keyword>
<evidence type="ECO:0000313" key="3">
    <source>
        <dbReference type="EMBL" id="PSB18085.1"/>
    </source>
</evidence>
<comment type="caution">
    <text evidence="3">The sequence shown here is derived from an EMBL/GenBank/DDBJ whole genome shotgun (WGS) entry which is preliminary data.</text>
</comment>
<protein>
    <submittedName>
        <fullName evidence="3">Uncharacterized protein</fullName>
    </submittedName>
</protein>
<evidence type="ECO:0000256" key="2">
    <source>
        <dbReference type="SAM" id="Phobius"/>
    </source>
</evidence>
<dbReference type="RefSeq" id="WP_073073304.1">
    <property type="nucleotide sequence ID" value="NZ_MPPI01000022.1"/>
</dbReference>
<keyword evidence="2" id="KW-0472">Membrane</keyword>
<keyword evidence="2" id="KW-1133">Transmembrane helix</keyword>
<keyword evidence="2" id="KW-0812">Transmembrane</keyword>
<gene>
    <name evidence="3" type="ORF">C7B65_16315</name>
</gene>
<dbReference type="STRING" id="1920490.GCA_001895925_01084"/>
<name>A0A2T1DC82_9CYAN</name>
<dbReference type="EMBL" id="PVWG01000020">
    <property type="protein sequence ID" value="PSB18085.1"/>
    <property type="molecule type" value="Genomic_DNA"/>
</dbReference>
<organism evidence="3 4">
    <name type="scientific">Phormidesmis priestleyi ULC007</name>
    <dbReference type="NCBI Taxonomy" id="1920490"/>
    <lineage>
        <taxon>Bacteria</taxon>
        <taxon>Bacillati</taxon>
        <taxon>Cyanobacteriota</taxon>
        <taxon>Cyanophyceae</taxon>
        <taxon>Leptolyngbyales</taxon>
        <taxon>Leptolyngbyaceae</taxon>
        <taxon>Phormidesmis</taxon>
    </lineage>
</organism>
<accession>A0A2T1DC82</accession>
<sequence>MSFSQDELQSLIEKVEISQVKARRRTIIAVLVPTVAAILYLGFTVWLIYIKQHELNKIEGDLKNRKYELSQVEQELSQKEELLKKTEGNFKQQNEQIRQAQQKISQGNTVAAQEQIASINTSFEDNEVNGFRAILKGDLENARRLFEAAYNASPTYHNVDEIYHQVLTQGLVRAYSIGSPNEKQSIQLKIMQEIVAKYSWGIPEDLLSEMKSRLAS</sequence>
<evidence type="ECO:0000313" key="4">
    <source>
        <dbReference type="Proteomes" id="UP000238634"/>
    </source>
</evidence>
<dbReference type="OrthoDB" id="6288347at2"/>
<reference evidence="3 4" key="1">
    <citation type="submission" date="2018-02" db="EMBL/GenBank/DDBJ databases">
        <authorList>
            <person name="Cohen D.B."/>
            <person name="Kent A.D."/>
        </authorList>
    </citation>
    <scope>NUCLEOTIDE SEQUENCE [LARGE SCALE GENOMIC DNA]</scope>
    <source>
        <strain evidence="3 4">ULC007</strain>
    </source>
</reference>
<evidence type="ECO:0000256" key="1">
    <source>
        <dbReference type="SAM" id="Coils"/>
    </source>
</evidence>
<dbReference type="AlphaFoldDB" id="A0A2T1DC82"/>
<feature type="transmembrane region" description="Helical" evidence="2">
    <location>
        <begin position="27"/>
        <end position="49"/>
    </location>
</feature>
<proteinExistence type="predicted"/>
<dbReference type="Proteomes" id="UP000238634">
    <property type="component" value="Unassembled WGS sequence"/>
</dbReference>